<dbReference type="GO" id="GO:0030414">
    <property type="term" value="F:peptidase inhibitor activity"/>
    <property type="evidence" value="ECO:0007669"/>
    <property type="project" value="UniProtKB-KW"/>
</dbReference>
<comment type="caution">
    <text evidence="4">The sequence shown here is derived from an EMBL/GenBank/DDBJ whole genome shotgun (WGS) entry which is preliminary data.</text>
</comment>
<keyword evidence="1 4" id="KW-0646">Protease inhibitor</keyword>
<dbReference type="InterPro" id="IPR036331">
    <property type="entry name" value="Chagasin-like_sf"/>
</dbReference>
<organism evidence="4 5">
    <name type="scientific">Mycobacterium servetii</name>
    <dbReference type="NCBI Taxonomy" id="3237418"/>
    <lineage>
        <taxon>Bacteria</taxon>
        <taxon>Bacillati</taxon>
        <taxon>Actinomycetota</taxon>
        <taxon>Actinomycetes</taxon>
        <taxon>Mycobacteriales</taxon>
        <taxon>Mycobacteriaceae</taxon>
        <taxon>Mycobacterium</taxon>
    </lineage>
</organism>
<proteinExistence type="predicted"/>
<evidence type="ECO:0000313" key="5">
    <source>
        <dbReference type="Proteomes" id="UP001564760"/>
    </source>
</evidence>
<evidence type="ECO:0000256" key="2">
    <source>
        <dbReference type="ARBA" id="ARBA00022704"/>
    </source>
</evidence>
<dbReference type="InterPro" id="IPR052781">
    <property type="entry name" value="Cys_protease_inhibitor_I42"/>
</dbReference>
<dbReference type="Pfam" id="PF09394">
    <property type="entry name" value="Inhibitor_I42"/>
    <property type="match status" value="1"/>
</dbReference>
<dbReference type="Gene3D" id="2.60.40.2020">
    <property type="match status" value="1"/>
</dbReference>
<keyword evidence="5" id="KW-1185">Reference proteome</keyword>
<dbReference type="EMBL" id="JBGEDP010000001">
    <property type="protein sequence ID" value="MEY8015652.1"/>
    <property type="molecule type" value="Genomic_DNA"/>
</dbReference>
<gene>
    <name evidence="4" type="ORF">AB8998_11845</name>
</gene>
<evidence type="ECO:0000259" key="3">
    <source>
        <dbReference type="Pfam" id="PF09394"/>
    </source>
</evidence>
<name>A0ABV4C0W3_9MYCO</name>
<protein>
    <submittedName>
        <fullName evidence="4">Protease inhibitor I42 family protein</fullName>
    </submittedName>
</protein>
<dbReference type="SUPFAM" id="SSF141066">
    <property type="entry name" value="ICP-like"/>
    <property type="match status" value="1"/>
</dbReference>
<feature type="domain" description="Proteinase inhibitor I42 chagasin" evidence="3">
    <location>
        <begin position="59"/>
        <end position="146"/>
    </location>
</feature>
<dbReference type="PANTHER" id="PTHR36530">
    <property type="entry name" value="INHIBITOR OF CYSTEINE PEPTIDASE"/>
    <property type="match status" value="1"/>
</dbReference>
<evidence type="ECO:0000313" key="4">
    <source>
        <dbReference type="EMBL" id="MEY8015652.1"/>
    </source>
</evidence>
<accession>A0ABV4C0W3</accession>
<keyword evidence="2" id="KW-0789">Thiol protease inhibitor</keyword>
<dbReference type="InterPro" id="IPR018990">
    <property type="entry name" value="Prot_inh_I42_chagasin"/>
</dbReference>
<dbReference type="RefSeq" id="WP_369738139.1">
    <property type="nucleotide sequence ID" value="NZ_JBGEDP010000001.1"/>
</dbReference>
<reference evidence="4 5" key="1">
    <citation type="submission" date="2024-08" db="EMBL/GenBank/DDBJ databases">
        <title>Mycobacterium servetensis sp. nov., a novel rapid-growing mycobacterial species recovered from a human patient in Zaragoza, Spain.</title>
        <authorList>
            <person name="Tristancho-Baro A.I."/>
            <person name="Buenestado-Serrano S."/>
            <person name="Garcia De Viedma D."/>
            <person name="Milagro-Beamonte A."/>
            <person name="Burillo N."/>
            <person name="Sanz S."/>
            <person name="Lopez-Calleja A.I."/>
            <person name="Penas-Utrilla D."/>
            <person name="Guardingo M."/>
            <person name="Garcia M.J."/>
            <person name="Vinuelas-Bayon J."/>
        </authorList>
    </citation>
    <scope>NUCLEOTIDE SEQUENCE [LARGE SCALE GENOMIC DNA]</scope>
    <source>
        <strain evidence="5">HUMS_12744610</strain>
    </source>
</reference>
<evidence type="ECO:0000256" key="1">
    <source>
        <dbReference type="ARBA" id="ARBA00022690"/>
    </source>
</evidence>
<dbReference type="Proteomes" id="UP001564760">
    <property type="component" value="Unassembled WGS sequence"/>
</dbReference>
<sequence>MGVHVLLAKIRLLVTVVVLVSSAALGCSFQSRTPSSDKTLQVSMDDVLHKDNITQNVTLGVGNTLTVKLGSNYSTPYRWQADARIGDSSIVRQSGHRYVQPTTDRMGAPGTEVWTFDALKPGTTTVTTYYSSFVGKDSKPACTYTAIVTVQ</sequence>
<dbReference type="PANTHER" id="PTHR36530:SF1">
    <property type="entry name" value="AMOEBIASIN-1"/>
    <property type="match status" value="1"/>
</dbReference>